<dbReference type="EMBL" id="CP060096">
    <property type="protein sequence ID" value="QSZ27307.1"/>
    <property type="molecule type" value="Genomic_DNA"/>
</dbReference>
<keyword evidence="5" id="KW-0547">Nucleotide-binding</keyword>
<accession>A0A975AVN1</accession>
<keyword evidence="6 10" id="KW-0067">ATP-binding</keyword>
<proteinExistence type="inferred from homology"/>
<dbReference type="PROSITE" id="PS00211">
    <property type="entry name" value="ABC_TRANSPORTER_1"/>
    <property type="match status" value="1"/>
</dbReference>
<feature type="domain" description="ABC transporter" evidence="9">
    <location>
        <begin position="5"/>
        <end position="242"/>
    </location>
</feature>
<comment type="similarity">
    <text evidence="2">Belongs to the ABC transporter superfamily.</text>
</comment>
<dbReference type="KEGG" id="aaut:ACETAC_10825"/>
<dbReference type="InterPro" id="IPR050095">
    <property type="entry name" value="ECF_ABC_transporter_ATP-bd"/>
</dbReference>
<keyword evidence="4" id="KW-1003">Cell membrane</keyword>
<evidence type="ECO:0000256" key="2">
    <source>
        <dbReference type="ARBA" id="ARBA00005417"/>
    </source>
</evidence>
<evidence type="ECO:0000256" key="3">
    <source>
        <dbReference type="ARBA" id="ARBA00022448"/>
    </source>
</evidence>
<dbReference type="GO" id="GO:0005524">
    <property type="term" value="F:ATP binding"/>
    <property type="evidence" value="ECO:0007669"/>
    <property type="project" value="UniProtKB-KW"/>
</dbReference>
<name>A0A975AVN1_9THEO</name>
<dbReference type="InterPro" id="IPR017871">
    <property type="entry name" value="ABC_transporter-like_CS"/>
</dbReference>
<keyword evidence="3" id="KW-0813">Transport</keyword>
<dbReference type="Gene3D" id="3.40.50.300">
    <property type="entry name" value="P-loop containing nucleotide triphosphate hydrolases"/>
    <property type="match status" value="1"/>
</dbReference>
<gene>
    <name evidence="10" type="ORF">ACETAC_10825</name>
</gene>
<protein>
    <submittedName>
        <fullName evidence="10">ABC transporter ATP-binding protein</fullName>
    </submittedName>
</protein>
<dbReference type="GO" id="GO:0016887">
    <property type="term" value="F:ATP hydrolysis activity"/>
    <property type="evidence" value="ECO:0007669"/>
    <property type="project" value="InterPro"/>
</dbReference>
<dbReference type="AlphaFoldDB" id="A0A975AVN1"/>
<dbReference type="SUPFAM" id="SSF52540">
    <property type="entry name" value="P-loop containing nucleoside triphosphate hydrolases"/>
    <property type="match status" value="1"/>
</dbReference>
<dbReference type="PANTHER" id="PTHR43553">
    <property type="entry name" value="HEAVY METAL TRANSPORTER"/>
    <property type="match status" value="1"/>
</dbReference>
<dbReference type="CDD" id="cd03225">
    <property type="entry name" value="ABC_cobalt_CbiO_domain1"/>
    <property type="match status" value="1"/>
</dbReference>
<evidence type="ECO:0000259" key="9">
    <source>
        <dbReference type="PROSITE" id="PS50893"/>
    </source>
</evidence>
<evidence type="ECO:0000313" key="10">
    <source>
        <dbReference type="EMBL" id="QSZ27307.1"/>
    </source>
</evidence>
<dbReference type="SMART" id="SM00382">
    <property type="entry name" value="AAA"/>
    <property type="match status" value="1"/>
</dbReference>
<dbReference type="Proteomes" id="UP000671913">
    <property type="component" value="Chromosome"/>
</dbReference>
<dbReference type="InterPro" id="IPR027417">
    <property type="entry name" value="P-loop_NTPase"/>
</dbReference>
<comment type="subcellular location">
    <subcellularLocation>
        <location evidence="1">Cell membrane</location>
        <topology evidence="1">Peripheral membrane protein</topology>
    </subcellularLocation>
</comment>
<dbReference type="InterPro" id="IPR003593">
    <property type="entry name" value="AAA+_ATPase"/>
</dbReference>
<reference evidence="10" key="1">
    <citation type="submission" date="2020-08" db="EMBL/GenBank/DDBJ databases">
        <title>Genomic insights into the carbon and energy metabolism of the first obligate autotrophic acetogenic bacterium Aceticella autotrophica gen. nov., sp. nov.</title>
        <authorList>
            <person name="Toshchakov S.V."/>
            <person name="Elcheninov A.G."/>
            <person name="Kublanov I.V."/>
            <person name="Frolov E.N."/>
            <person name="Lebedinsky A.V."/>
        </authorList>
    </citation>
    <scope>NUCLEOTIDE SEQUENCE</scope>
    <source>
        <strain evidence="10">3443-3Ac</strain>
    </source>
</reference>
<dbReference type="InterPro" id="IPR003439">
    <property type="entry name" value="ABC_transporter-like_ATP-bd"/>
</dbReference>
<dbReference type="GO" id="GO:0042626">
    <property type="term" value="F:ATPase-coupled transmembrane transporter activity"/>
    <property type="evidence" value="ECO:0007669"/>
    <property type="project" value="TreeGrafter"/>
</dbReference>
<dbReference type="PANTHER" id="PTHR43553:SF27">
    <property type="entry name" value="ENERGY-COUPLING FACTOR TRANSPORTER ATP-BINDING PROTEIN ECFA2"/>
    <property type="match status" value="1"/>
</dbReference>
<keyword evidence="11" id="KW-1185">Reference proteome</keyword>
<keyword evidence="8" id="KW-0472">Membrane</keyword>
<evidence type="ECO:0000256" key="8">
    <source>
        <dbReference type="ARBA" id="ARBA00023136"/>
    </source>
</evidence>
<evidence type="ECO:0000313" key="11">
    <source>
        <dbReference type="Proteomes" id="UP000671913"/>
    </source>
</evidence>
<evidence type="ECO:0000256" key="6">
    <source>
        <dbReference type="ARBA" id="ARBA00022840"/>
    </source>
</evidence>
<dbReference type="PROSITE" id="PS50893">
    <property type="entry name" value="ABC_TRANSPORTER_2"/>
    <property type="match status" value="1"/>
</dbReference>
<dbReference type="InterPro" id="IPR015856">
    <property type="entry name" value="ABC_transpr_CbiO/EcfA_su"/>
</dbReference>
<dbReference type="FunFam" id="3.40.50.300:FF:000224">
    <property type="entry name" value="Energy-coupling factor transporter ATP-binding protein EcfA"/>
    <property type="match status" value="1"/>
</dbReference>
<evidence type="ECO:0000256" key="4">
    <source>
        <dbReference type="ARBA" id="ARBA00022475"/>
    </source>
</evidence>
<organism evidence="10 11">
    <name type="scientific">Aceticella autotrophica</name>
    <dbReference type="NCBI Taxonomy" id="2755338"/>
    <lineage>
        <taxon>Bacteria</taxon>
        <taxon>Bacillati</taxon>
        <taxon>Bacillota</taxon>
        <taxon>Clostridia</taxon>
        <taxon>Thermoanaerobacterales</taxon>
        <taxon>Thermoanaerobacteraceae</taxon>
        <taxon>Aceticella</taxon>
    </lineage>
</organism>
<evidence type="ECO:0000256" key="7">
    <source>
        <dbReference type="ARBA" id="ARBA00022967"/>
    </source>
</evidence>
<dbReference type="GO" id="GO:0043190">
    <property type="term" value="C:ATP-binding cassette (ABC) transporter complex"/>
    <property type="evidence" value="ECO:0007669"/>
    <property type="project" value="TreeGrafter"/>
</dbReference>
<keyword evidence="7" id="KW-1278">Translocase</keyword>
<sequence length="242" mass="27328">MNTILELKNIFYSYTKYSHALKNISLTIENGERLVMLGSNGCGKSTLLKIMDNLLIPDSGEVRVFGKILKNLKPSEEYEFRKKVGFVFQDSDVQLFNTNVFNEVAFAPLQMGMKSNDVIKLVEETLKSFGLWELKDRSPHRLSGGEKKKVALASVMVINPEILLLDEPTNGLDPRSRKWLVKKLIELNANGTTIVAATHDLEAARILSNKIIVMNEDHQIEAEGETEEILNNEELLLRVNLI</sequence>
<dbReference type="Pfam" id="PF00005">
    <property type="entry name" value="ABC_tran"/>
    <property type="match status" value="1"/>
</dbReference>
<evidence type="ECO:0000256" key="5">
    <source>
        <dbReference type="ARBA" id="ARBA00022741"/>
    </source>
</evidence>
<evidence type="ECO:0000256" key="1">
    <source>
        <dbReference type="ARBA" id="ARBA00004202"/>
    </source>
</evidence>